<proteinExistence type="predicted"/>
<dbReference type="InterPro" id="IPR004360">
    <property type="entry name" value="Glyas_Fos-R_dOase_dom"/>
</dbReference>
<keyword evidence="1" id="KW-0479">Metal-binding</keyword>
<dbReference type="Pfam" id="PF00903">
    <property type="entry name" value="Glyoxalase"/>
    <property type="match status" value="1"/>
</dbReference>
<gene>
    <name evidence="3" type="primary">fosB</name>
    <name evidence="3" type="ORF">E4663_07670</name>
</gene>
<dbReference type="InterPro" id="IPR029068">
    <property type="entry name" value="Glyas_Bleomycin-R_OHBP_Dase"/>
</dbReference>
<sequence>MIKGINHLLFSVESLERSVPFYENILEAKLLVKGRTTAYFDLQGTWLALNEEKGISRDVSSYTHTALSVDEQDFIAACDKLKAHNVPILAGRERDNRDRNSIYFLDPDGYKFEFHTGTLADRLKYYKETKPHMEFFE</sequence>
<accession>A0A4Z0H3A0</accession>
<dbReference type="GO" id="GO:0016740">
    <property type="term" value="F:transferase activity"/>
    <property type="evidence" value="ECO:0007669"/>
    <property type="project" value="UniProtKB-KW"/>
</dbReference>
<evidence type="ECO:0000259" key="2">
    <source>
        <dbReference type="PROSITE" id="PS51819"/>
    </source>
</evidence>
<dbReference type="Gene3D" id="3.10.180.10">
    <property type="entry name" value="2,3-Dihydroxybiphenyl 1,2-Dioxygenase, domain 1"/>
    <property type="match status" value="1"/>
</dbReference>
<dbReference type="InterPro" id="IPR037523">
    <property type="entry name" value="VOC_core"/>
</dbReference>
<dbReference type="PANTHER" id="PTHR36113:SF6">
    <property type="entry name" value="FOSFOMYCIN RESISTANCE PROTEIN FOSX"/>
    <property type="match status" value="1"/>
</dbReference>
<evidence type="ECO:0000256" key="1">
    <source>
        <dbReference type="ARBA" id="ARBA00022723"/>
    </source>
</evidence>
<dbReference type="NCBIfam" id="NF003152">
    <property type="entry name" value="PRK04101.1"/>
    <property type="match status" value="1"/>
</dbReference>
<dbReference type="GO" id="GO:0046872">
    <property type="term" value="F:metal ion binding"/>
    <property type="evidence" value="ECO:0007669"/>
    <property type="project" value="UniProtKB-KW"/>
</dbReference>
<dbReference type="Proteomes" id="UP000297982">
    <property type="component" value="Unassembled WGS sequence"/>
</dbReference>
<keyword evidence="4" id="KW-1185">Reference proteome</keyword>
<dbReference type="AlphaFoldDB" id="A0A4Z0H3A0"/>
<protein>
    <submittedName>
        <fullName evidence="3">Metallothiol transferase FosB</fullName>
    </submittedName>
</protein>
<dbReference type="STRING" id="192814.GCA_900166575_01889"/>
<evidence type="ECO:0000313" key="3">
    <source>
        <dbReference type="EMBL" id="TGB04862.1"/>
    </source>
</evidence>
<reference evidence="3 4" key="1">
    <citation type="journal article" date="2003" name="Int. J. Syst. Evol. Microbiol.">
        <title>Halobacillus salinus sp. nov., isolated from a salt lake on the coast of the East Sea in Korea.</title>
        <authorList>
            <person name="Yoon J.H."/>
            <person name="Kang K.H."/>
            <person name="Park Y.H."/>
        </authorList>
    </citation>
    <scope>NUCLEOTIDE SEQUENCE [LARGE SCALE GENOMIC DNA]</scope>
    <source>
        <strain evidence="3 4">HSL-3</strain>
    </source>
</reference>
<dbReference type="InterPro" id="IPR051332">
    <property type="entry name" value="Fosfomycin_Res_Enzymes"/>
</dbReference>
<keyword evidence="3" id="KW-0808">Transferase</keyword>
<organism evidence="3 4">
    <name type="scientific">Halobacillus salinus</name>
    <dbReference type="NCBI Taxonomy" id="192814"/>
    <lineage>
        <taxon>Bacteria</taxon>
        <taxon>Bacillati</taxon>
        <taxon>Bacillota</taxon>
        <taxon>Bacilli</taxon>
        <taxon>Bacillales</taxon>
        <taxon>Bacillaceae</taxon>
        <taxon>Halobacillus</taxon>
    </lineage>
</organism>
<comment type="caution">
    <text evidence="3">The sequence shown here is derived from an EMBL/GenBank/DDBJ whole genome shotgun (WGS) entry which is preliminary data.</text>
</comment>
<dbReference type="EMBL" id="SRJC01000001">
    <property type="protein sequence ID" value="TGB04862.1"/>
    <property type="molecule type" value="Genomic_DNA"/>
</dbReference>
<name>A0A4Z0H3A0_9BACI</name>
<evidence type="ECO:0000313" key="4">
    <source>
        <dbReference type="Proteomes" id="UP000297982"/>
    </source>
</evidence>
<dbReference type="PROSITE" id="PS51819">
    <property type="entry name" value="VOC"/>
    <property type="match status" value="1"/>
</dbReference>
<dbReference type="RefSeq" id="WP_135327150.1">
    <property type="nucleotide sequence ID" value="NZ_SRJC01000001.1"/>
</dbReference>
<dbReference type="PANTHER" id="PTHR36113">
    <property type="entry name" value="LYASE, PUTATIVE-RELATED-RELATED"/>
    <property type="match status" value="1"/>
</dbReference>
<feature type="domain" description="VOC" evidence="2">
    <location>
        <begin position="4"/>
        <end position="117"/>
    </location>
</feature>
<dbReference type="SUPFAM" id="SSF54593">
    <property type="entry name" value="Glyoxalase/Bleomycin resistance protein/Dihydroxybiphenyl dioxygenase"/>
    <property type="match status" value="1"/>
</dbReference>